<keyword evidence="14" id="KW-0560">Oxidoreductase</keyword>
<feature type="binding site" evidence="9">
    <location>
        <position position="176"/>
    </location>
    <ligand>
        <name>Zn(2+)</name>
        <dbReference type="ChEBI" id="CHEBI:29105"/>
        <label>2</label>
    </ligand>
</feature>
<dbReference type="CDD" id="cd10747">
    <property type="entry name" value="DnaJ_C"/>
    <property type="match status" value="1"/>
</dbReference>
<dbReference type="GO" id="GO:0016491">
    <property type="term" value="F:oxidoreductase activity"/>
    <property type="evidence" value="ECO:0007669"/>
    <property type="project" value="UniProtKB-KW"/>
</dbReference>
<dbReference type="PANTHER" id="PTHR43096:SF48">
    <property type="entry name" value="CHAPERONE PROTEIN DNAJ"/>
    <property type="match status" value="1"/>
</dbReference>
<feature type="binding site" evidence="9">
    <location>
        <position position="199"/>
    </location>
    <ligand>
        <name>Zn(2+)</name>
        <dbReference type="ChEBI" id="CHEBI:29105"/>
        <label>2</label>
    </ligand>
</feature>
<dbReference type="EMBL" id="JAKLWS010000005">
    <property type="protein sequence ID" value="MCG2588169.1"/>
    <property type="molecule type" value="Genomic_DNA"/>
</dbReference>
<feature type="binding site" evidence="9">
    <location>
        <position position="213"/>
    </location>
    <ligand>
        <name>Zn(2+)</name>
        <dbReference type="ChEBI" id="CHEBI:29105"/>
        <label>1</label>
    </ligand>
</feature>
<dbReference type="SMART" id="SM00271">
    <property type="entry name" value="DnaJ"/>
    <property type="match status" value="1"/>
</dbReference>
<comment type="function">
    <text evidence="9">Participates actively in the response to hyperosmotic and heat shock by preventing the aggregation of stress-denatured proteins and by disaggregating proteins, also in an autonomous, DnaK-independent fashion. Unfolded proteins bind initially to DnaJ; upon interaction with the DnaJ-bound protein, DnaK hydrolyzes its bound ATP, resulting in the formation of a stable complex. GrpE releases ADP from DnaK; ATP binding to DnaK triggers the release of the substrate protein, thus completing the reaction cycle. Several rounds of ATP-dependent interactions between DnaJ, DnaK and GrpE are required for fully efficient folding. Also involved, together with DnaK and GrpE, in the DNA replication of plasmids through activation of initiation proteins.</text>
</comment>
<evidence type="ECO:0000313" key="15">
    <source>
        <dbReference type="Proteomes" id="UP001165366"/>
    </source>
</evidence>
<sequence length="387" mass="43034">MSKRDYYEVLGVDKNASEQELKKAYRKLAMKYHPDRNKGDEEAEKKFKEASEAYDVLRDSEKRKRYDQFGHSGMNGGGFGGASDFGGANFEDIFSHFSDIFGSDIFGGAGGSRGQSRRRRGTGRPGSDMKLSVSLTLEEIAEGVEKTLKVKKHIKCDSCNGTGAETESDFETCPKCNGVGEIRQVSRTMFGQFVNVQPCPTCQGEGKIIKNKCNKCSGQGRYKSKEKMKVNIPSGVAKGNYITLRRQGNAGIRGGEPGDLIVLIEEKEHEHFERDGNNIYYDLMISIPDAILGTEVEVPTLKGKAKVKIEPGTQPGKLLRMKERGIQGLNNSGTGDQFIKLKVYIPKDLTDEEKKHIEAIRGESHFDPKSAEEREKGFFSKIKDVFQ</sequence>
<dbReference type="Pfam" id="PF01556">
    <property type="entry name" value="DnaJ_C"/>
    <property type="match status" value="1"/>
</dbReference>
<feature type="binding site" evidence="9">
    <location>
        <position position="216"/>
    </location>
    <ligand>
        <name>Zn(2+)</name>
        <dbReference type="ChEBI" id="CHEBI:29105"/>
        <label>1</label>
    </ligand>
</feature>
<dbReference type="InterPro" id="IPR001305">
    <property type="entry name" value="HSP_DnaJ_Cys-rich_dom"/>
</dbReference>
<dbReference type="PANTHER" id="PTHR43096">
    <property type="entry name" value="DNAJ HOMOLOG 1, MITOCHONDRIAL-RELATED"/>
    <property type="match status" value="1"/>
</dbReference>
<feature type="binding site" evidence="9">
    <location>
        <position position="202"/>
    </location>
    <ligand>
        <name>Zn(2+)</name>
        <dbReference type="ChEBI" id="CHEBI:29105"/>
        <label>2</label>
    </ligand>
</feature>
<keyword evidence="7 9" id="KW-0346">Stress response</keyword>
<dbReference type="Gene3D" id="2.10.230.10">
    <property type="entry name" value="Heat shock protein DnaJ, cysteine-rich domain"/>
    <property type="match status" value="1"/>
</dbReference>
<keyword evidence="1 9" id="KW-0963">Cytoplasm</keyword>
<feature type="repeat" description="CXXCXGXG motif" evidence="9">
    <location>
        <begin position="199"/>
        <end position="206"/>
    </location>
</feature>
<organism evidence="14 15">
    <name type="scientific">Rhodohalobacter sulfatireducens</name>
    <dbReference type="NCBI Taxonomy" id="2911366"/>
    <lineage>
        <taxon>Bacteria</taxon>
        <taxon>Pseudomonadati</taxon>
        <taxon>Balneolota</taxon>
        <taxon>Balneolia</taxon>
        <taxon>Balneolales</taxon>
        <taxon>Balneolaceae</taxon>
        <taxon>Rhodohalobacter</taxon>
    </lineage>
</organism>
<feature type="repeat" description="CXXCXGXG motif" evidence="9">
    <location>
        <begin position="213"/>
        <end position="220"/>
    </location>
</feature>
<dbReference type="Gene3D" id="1.10.287.110">
    <property type="entry name" value="DnaJ domain"/>
    <property type="match status" value="1"/>
</dbReference>
<dbReference type="SUPFAM" id="SSF46565">
    <property type="entry name" value="Chaperone J-domain"/>
    <property type="match status" value="1"/>
</dbReference>
<evidence type="ECO:0000259" key="13">
    <source>
        <dbReference type="PROSITE" id="PS51188"/>
    </source>
</evidence>
<evidence type="ECO:0000256" key="8">
    <source>
        <dbReference type="ARBA" id="ARBA00023186"/>
    </source>
</evidence>
<dbReference type="HAMAP" id="MF_01152">
    <property type="entry name" value="DnaJ"/>
    <property type="match status" value="1"/>
</dbReference>
<feature type="binding site" evidence="9">
    <location>
        <position position="156"/>
    </location>
    <ligand>
        <name>Zn(2+)</name>
        <dbReference type="ChEBI" id="CHEBI:29105"/>
        <label>1</label>
    </ligand>
</feature>
<dbReference type="InterPro" id="IPR012724">
    <property type="entry name" value="DnaJ"/>
</dbReference>
<dbReference type="SUPFAM" id="SSF57938">
    <property type="entry name" value="DnaJ/Hsp40 cysteine-rich domain"/>
    <property type="match status" value="1"/>
</dbReference>
<dbReference type="Proteomes" id="UP001165366">
    <property type="component" value="Unassembled WGS sequence"/>
</dbReference>
<comment type="caution">
    <text evidence="14">The sequence shown here is derived from an EMBL/GenBank/DDBJ whole genome shotgun (WGS) entry which is preliminary data.</text>
</comment>
<keyword evidence="4 9" id="KW-0677">Repeat</keyword>
<dbReference type="InterPro" id="IPR001623">
    <property type="entry name" value="DnaJ_domain"/>
</dbReference>
<accession>A0ABS9KBC3</accession>
<feature type="zinc finger region" description="CR-type" evidence="10">
    <location>
        <begin position="143"/>
        <end position="225"/>
    </location>
</feature>
<dbReference type="InterPro" id="IPR008971">
    <property type="entry name" value="HSP40/DnaJ_pept-bd"/>
</dbReference>
<keyword evidence="2 9" id="KW-0235">DNA replication</keyword>
<dbReference type="Pfam" id="PF00684">
    <property type="entry name" value="DnaJ_CXXCXGXG"/>
    <property type="match status" value="1"/>
</dbReference>
<protein>
    <recommendedName>
        <fullName evidence="9">Chaperone protein DnaJ</fullName>
    </recommendedName>
</protein>
<evidence type="ECO:0000256" key="4">
    <source>
        <dbReference type="ARBA" id="ARBA00022737"/>
    </source>
</evidence>
<comment type="similarity">
    <text evidence="9">Belongs to the DnaJ family.</text>
</comment>
<dbReference type="NCBIfam" id="NF008035">
    <property type="entry name" value="PRK10767.1"/>
    <property type="match status" value="1"/>
</dbReference>
<reference evidence="14" key="1">
    <citation type="submission" date="2022-01" db="EMBL/GenBank/DDBJ databases">
        <authorList>
            <person name="Wang Y."/>
        </authorList>
    </citation>
    <scope>NUCLEOTIDE SEQUENCE</scope>
    <source>
        <strain evidence="14">WB101</strain>
    </source>
</reference>
<evidence type="ECO:0000256" key="6">
    <source>
        <dbReference type="ARBA" id="ARBA00022833"/>
    </source>
</evidence>
<reference evidence="14" key="2">
    <citation type="submission" date="2024-05" db="EMBL/GenBank/DDBJ databases">
        <title>Rhodohalobacter halophilus gen. nov., sp. nov., a moderately halophilic member of the family Balneolaceae.</title>
        <authorList>
            <person name="Xia J."/>
        </authorList>
    </citation>
    <scope>NUCLEOTIDE SEQUENCE</scope>
    <source>
        <strain evidence="14">WB101</strain>
    </source>
</reference>
<dbReference type="InterPro" id="IPR036410">
    <property type="entry name" value="HSP_DnaJ_Cys-rich_dom_sf"/>
</dbReference>
<keyword evidence="15" id="KW-1185">Reference proteome</keyword>
<dbReference type="Gene3D" id="2.60.260.20">
    <property type="entry name" value="Urease metallochaperone UreE, N-terminal domain"/>
    <property type="match status" value="2"/>
</dbReference>
<evidence type="ECO:0000256" key="1">
    <source>
        <dbReference type="ARBA" id="ARBA00022490"/>
    </source>
</evidence>
<evidence type="ECO:0000256" key="10">
    <source>
        <dbReference type="PROSITE-ProRule" id="PRU00546"/>
    </source>
</evidence>
<dbReference type="CDD" id="cd06257">
    <property type="entry name" value="DnaJ"/>
    <property type="match status" value="1"/>
</dbReference>
<evidence type="ECO:0000256" key="3">
    <source>
        <dbReference type="ARBA" id="ARBA00022723"/>
    </source>
</evidence>
<evidence type="ECO:0000256" key="5">
    <source>
        <dbReference type="ARBA" id="ARBA00022771"/>
    </source>
</evidence>
<proteinExistence type="inferred from homology"/>
<gene>
    <name evidence="9 14" type="primary">dnaJ</name>
    <name evidence="14" type="ORF">L6773_06300</name>
</gene>
<dbReference type="NCBIfam" id="TIGR02349">
    <property type="entry name" value="DnaJ_bact"/>
    <property type="match status" value="1"/>
</dbReference>
<dbReference type="PROSITE" id="PS50076">
    <property type="entry name" value="DNAJ_2"/>
    <property type="match status" value="1"/>
</dbReference>
<dbReference type="PRINTS" id="PR00625">
    <property type="entry name" value="JDOMAIN"/>
</dbReference>
<dbReference type="RefSeq" id="WP_237853013.1">
    <property type="nucleotide sequence ID" value="NZ_JAKLWS010000005.1"/>
</dbReference>
<name>A0ABS9KBC3_9BACT</name>
<evidence type="ECO:0000313" key="14">
    <source>
        <dbReference type="EMBL" id="MCG2588169.1"/>
    </source>
</evidence>
<dbReference type="InterPro" id="IPR036869">
    <property type="entry name" value="J_dom_sf"/>
</dbReference>
<evidence type="ECO:0000256" key="9">
    <source>
        <dbReference type="HAMAP-Rule" id="MF_01152"/>
    </source>
</evidence>
<dbReference type="Pfam" id="PF00226">
    <property type="entry name" value="DnaJ"/>
    <property type="match status" value="1"/>
</dbReference>
<feature type="domain" description="J" evidence="12">
    <location>
        <begin position="5"/>
        <end position="70"/>
    </location>
</feature>
<feature type="repeat" description="CXXCXGXG motif" evidence="9">
    <location>
        <begin position="156"/>
        <end position="163"/>
    </location>
</feature>
<evidence type="ECO:0000256" key="2">
    <source>
        <dbReference type="ARBA" id="ARBA00022705"/>
    </source>
</evidence>
<evidence type="ECO:0000256" key="11">
    <source>
        <dbReference type="SAM" id="MobiDB-lite"/>
    </source>
</evidence>
<keyword evidence="5 9" id="KW-0863">Zinc-finger</keyword>
<dbReference type="PROSITE" id="PS51188">
    <property type="entry name" value="ZF_CR"/>
    <property type="match status" value="1"/>
</dbReference>
<dbReference type="PROSITE" id="PS00636">
    <property type="entry name" value="DNAJ_1"/>
    <property type="match status" value="1"/>
</dbReference>
<evidence type="ECO:0000256" key="7">
    <source>
        <dbReference type="ARBA" id="ARBA00023016"/>
    </source>
</evidence>
<dbReference type="InterPro" id="IPR018253">
    <property type="entry name" value="DnaJ_domain_CS"/>
</dbReference>
<feature type="region of interest" description="Disordered" evidence="11">
    <location>
        <begin position="108"/>
        <end position="129"/>
    </location>
</feature>
<keyword evidence="8 9" id="KW-0143">Chaperone</keyword>
<comment type="cofactor">
    <cofactor evidence="9">
        <name>Zn(2+)</name>
        <dbReference type="ChEBI" id="CHEBI:29105"/>
    </cofactor>
    <text evidence="9">Binds 2 Zn(2+) ions per monomer.</text>
</comment>
<comment type="subcellular location">
    <subcellularLocation>
        <location evidence="9">Cytoplasm</location>
    </subcellularLocation>
</comment>
<evidence type="ECO:0000259" key="12">
    <source>
        <dbReference type="PROSITE" id="PS50076"/>
    </source>
</evidence>
<feature type="domain" description="CR-type" evidence="13">
    <location>
        <begin position="143"/>
        <end position="225"/>
    </location>
</feature>
<comment type="subunit">
    <text evidence="9">Homodimer.</text>
</comment>
<keyword evidence="3 9" id="KW-0479">Metal-binding</keyword>
<dbReference type="InterPro" id="IPR002939">
    <property type="entry name" value="DnaJ_C"/>
</dbReference>
<dbReference type="CDD" id="cd10719">
    <property type="entry name" value="DnaJ_zf"/>
    <property type="match status" value="1"/>
</dbReference>
<keyword evidence="6 9" id="KW-0862">Zinc</keyword>
<feature type="binding site" evidence="9">
    <location>
        <position position="159"/>
    </location>
    <ligand>
        <name>Zn(2+)</name>
        <dbReference type="ChEBI" id="CHEBI:29105"/>
        <label>1</label>
    </ligand>
</feature>
<comment type="domain">
    <text evidence="9">The J domain is necessary and sufficient to stimulate DnaK ATPase activity. Zinc center 1 plays an important role in the autonomous, DnaK-independent chaperone activity of DnaJ. Zinc center 2 is essential for interaction with DnaK and for DnaJ activity.</text>
</comment>
<dbReference type="SUPFAM" id="SSF49493">
    <property type="entry name" value="HSP40/DnaJ peptide-binding domain"/>
    <property type="match status" value="2"/>
</dbReference>
<feature type="binding site" evidence="9">
    <location>
        <position position="173"/>
    </location>
    <ligand>
        <name>Zn(2+)</name>
        <dbReference type="ChEBI" id="CHEBI:29105"/>
        <label>2</label>
    </ligand>
</feature>
<feature type="repeat" description="CXXCXGXG motif" evidence="9">
    <location>
        <begin position="173"/>
        <end position="180"/>
    </location>
</feature>